<sequence>MEPKEELKTYERPASVEEAETKSKAEFLPELLKVFDTAKMDEFEPVEPAAGAELAMLDDYDASFSTLVNEMFEKMATETKILEGSVEIEYEAELPTLVFTDSPSK</sequence>
<dbReference type="EMBL" id="MN740318">
    <property type="protein sequence ID" value="QHT99918.1"/>
    <property type="molecule type" value="Genomic_DNA"/>
</dbReference>
<accession>A0A6C0J2N1</accession>
<dbReference type="AlphaFoldDB" id="A0A6C0J2N1"/>
<evidence type="ECO:0000313" key="2">
    <source>
        <dbReference type="EMBL" id="QHT99918.1"/>
    </source>
</evidence>
<protein>
    <submittedName>
        <fullName evidence="2">Uncharacterized protein</fullName>
    </submittedName>
</protein>
<name>A0A6C0J2N1_9ZZZZ</name>
<evidence type="ECO:0000256" key="1">
    <source>
        <dbReference type="SAM" id="MobiDB-lite"/>
    </source>
</evidence>
<feature type="region of interest" description="Disordered" evidence="1">
    <location>
        <begin position="1"/>
        <end position="22"/>
    </location>
</feature>
<organism evidence="2">
    <name type="scientific">viral metagenome</name>
    <dbReference type="NCBI Taxonomy" id="1070528"/>
    <lineage>
        <taxon>unclassified sequences</taxon>
        <taxon>metagenomes</taxon>
        <taxon>organismal metagenomes</taxon>
    </lineage>
</organism>
<reference evidence="2" key="1">
    <citation type="journal article" date="2020" name="Nature">
        <title>Giant virus diversity and host interactions through global metagenomics.</title>
        <authorList>
            <person name="Schulz F."/>
            <person name="Roux S."/>
            <person name="Paez-Espino D."/>
            <person name="Jungbluth S."/>
            <person name="Walsh D.A."/>
            <person name="Denef V.J."/>
            <person name="McMahon K.D."/>
            <person name="Konstantinidis K.T."/>
            <person name="Eloe-Fadrosh E.A."/>
            <person name="Kyrpides N.C."/>
            <person name="Woyke T."/>
        </authorList>
    </citation>
    <scope>NUCLEOTIDE SEQUENCE</scope>
    <source>
        <strain evidence="2">GVMAG-M-3300025778-1</strain>
    </source>
</reference>
<proteinExistence type="predicted"/>